<dbReference type="RefSeq" id="WP_156915249.1">
    <property type="nucleotide sequence ID" value="NZ_CP104143.1"/>
</dbReference>
<protein>
    <submittedName>
        <fullName evidence="1">Uncharacterized protein</fullName>
    </submittedName>
</protein>
<dbReference type="EMBL" id="CP104143">
    <property type="protein sequence ID" value="UWU16161.1"/>
    <property type="molecule type" value="Genomic_DNA"/>
</dbReference>
<proteinExistence type="predicted"/>
<reference evidence="1" key="1">
    <citation type="submission" date="2022-09" db="EMBL/GenBank/DDBJ databases">
        <title>Australian commercial rhizobial inoculants.</title>
        <authorList>
            <person name="Kohlmeier M.G."/>
            <person name="O'Hara G.W."/>
            <person name="Colombi E."/>
            <person name="Ramsay J.P."/>
            <person name="Terpolilli J."/>
        </authorList>
    </citation>
    <scope>NUCLEOTIDE SEQUENCE</scope>
    <source>
        <strain evidence="1">WSM1592</strain>
    </source>
</reference>
<evidence type="ECO:0000313" key="2">
    <source>
        <dbReference type="Proteomes" id="UP001060123"/>
    </source>
</evidence>
<keyword evidence="2" id="KW-1185">Reference proteome</keyword>
<sequence length="103" mass="11700">MAANVDFAEHQNNSVMAGKVGSYGANERWTIPRDPVHGHRPYPVDRGILYRVKAVGGMTIAEYMQPHPEIPRHMNLFSMASSPPEEFRYREPAILRPKQANEL</sequence>
<evidence type="ECO:0000313" key="1">
    <source>
        <dbReference type="EMBL" id="UWU16161.1"/>
    </source>
</evidence>
<gene>
    <name evidence="1" type="ORF">N2599_09315</name>
</gene>
<accession>A0ABY5XPY5</accession>
<name>A0ABY5XPY5_RHISU</name>
<dbReference type="Proteomes" id="UP001060123">
    <property type="component" value="Chromosome"/>
</dbReference>
<organism evidence="1 2">
    <name type="scientific">Rhizobium sullae</name>
    <name type="common">Rhizobium hedysari</name>
    <dbReference type="NCBI Taxonomy" id="50338"/>
    <lineage>
        <taxon>Bacteria</taxon>
        <taxon>Pseudomonadati</taxon>
        <taxon>Pseudomonadota</taxon>
        <taxon>Alphaproteobacteria</taxon>
        <taxon>Hyphomicrobiales</taxon>
        <taxon>Rhizobiaceae</taxon>
        <taxon>Rhizobium/Agrobacterium group</taxon>
        <taxon>Rhizobium</taxon>
    </lineage>
</organism>